<protein>
    <submittedName>
        <fullName evidence="2">DUF899 domain-containing protein</fullName>
    </submittedName>
</protein>
<comment type="caution">
    <text evidence="2">The sequence shown here is derived from an EMBL/GenBank/DDBJ whole genome shotgun (WGS) entry which is preliminary data.</text>
</comment>
<gene>
    <name evidence="2" type="ORF">EOD43_18365</name>
</gene>
<dbReference type="AlphaFoldDB" id="A0A437LYX3"/>
<reference evidence="2 3" key="1">
    <citation type="submission" date="2019-01" db="EMBL/GenBank/DDBJ databases">
        <authorList>
            <person name="Chen W.-M."/>
        </authorList>
    </citation>
    <scope>NUCLEOTIDE SEQUENCE [LARGE SCALE GENOMIC DNA]</scope>
    <source>
        <strain evidence="2 3">CCP-7</strain>
    </source>
</reference>
<evidence type="ECO:0000313" key="3">
    <source>
        <dbReference type="Proteomes" id="UP000282971"/>
    </source>
</evidence>
<dbReference type="EMBL" id="SACN01000003">
    <property type="protein sequence ID" value="RVT90536.1"/>
    <property type="molecule type" value="Genomic_DNA"/>
</dbReference>
<organism evidence="2 3">
    <name type="scientific">Sphingomonas crocodyli</name>
    <dbReference type="NCBI Taxonomy" id="1979270"/>
    <lineage>
        <taxon>Bacteria</taxon>
        <taxon>Pseudomonadati</taxon>
        <taxon>Pseudomonadota</taxon>
        <taxon>Alphaproteobacteria</taxon>
        <taxon>Sphingomonadales</taxon>
        <taxon>Sphingomonadaceae</taxon>
        <taxon>Sphingomonas</taxon>
    </lineage>
</organism>
<evidence type="ECO:0000313" key="2">
    <source>
        <dbReference type="EMBL" id="RVT90536.1"/>
    </source>
</evidence>
<sequence>MNGESEAYVKARKALLLLEIEERRTMTRVAEQQRRLPPGPRARNTSDPVGCVGNPFAVDLYHSIE</sequence>
<proteinExistence type="predicted"/>
<accession>A0A437LYX3</accession>
<evidence type="ECO:0000256" key="1">
    <source>
        <dbReference type="SAM" id="MobiDB-lite"/>
    </source>
</evidence>
<keyword evidence="3" id="KW-1185">Reference proteome</keyword>
<dbReference type="Proteomes" id="UP000282971">
    <property type="component" value="Unassembled WGS sequence"/>
</dbReference>
<feature type="region of interest" description="Disordered" evidence="1">
    <location>
        <begin position="28"/>
        <end position="49"/>
    </location>
</feature>
<name>A0A437LYX3_9SPHN</name>